<evidence type="ECO:0000313" key="2">
    <source>
        <dbReference type="EMBL" id="CAK0794412.1"/>
    </source>
</evidence>
<keyword evidence="1" id="KW-0175">Coiled coil</keyword>
<reference evidence="2" key="1">
    <citation type="submission" date="2023-10" db="EMBL/GenBank/DDBJ databases">
        <authorList>
            <person name="Chen Y."/>
            <person name="Shah S."/>
            <person name="Dougan E. K."/>
            <person name="Thang M."/>
            <person name="Chan C."/>
        </authorList>
    </citation>
    <scope>NUCLEOTIDE SEQUENCE [LARGE SCALE GENOMIC DNA]</scope>
</reference>
<comment type="caution">
    <text evidence="2">The sequence shown here is derived from an EMBL/GenBank/DDBJ whole genome shotgun (WGS) entry which is preliminary data.</text>
</comment>
<gene>
    <name evidence="2" type="ORF">PCOR1329_LOCUS4415</name>
</gene>
<evidence type="ECO:0000256" key="1">
    <source>
        <dbReference type="SAM" id="Coils"/>
    </source>
</evidence>
<proteinExistence type="predicted"/>
<dbReference type="Proteomes" id="UP001189429">
    <property type="component" value="Unassembled WGS sequence"/>
</dbReference>
<accession>A0ABN9PQ40</accession>
<sequence length="129" mass="14166">MEMGKEQKIRGLIQDNERLAARLRQLDGANHRLSEELEQARKELKKLATVCVESVNCLVARSLTGDGRLVGAAGAGTRWRGRREQWAAVPQTPRVSPPADLPPWAYVKLEDYARFDAAADQAMIGAAGV</sequence>
<dbReference type="EMBL" id="CAUYUJ010001137">
    <property type="protein sequence ID" value="CAK0794412.1"/>
    <property type="molecule type" value="Genomic_DNA"/>
</dbReference>
<keyword evidence="3" id="KW-1185">Reference proteome</keyword>
<organism evidence="2 3">
    <name type="scientific">Prorocentrum cordatum</name>
    <dbReference type="NCBI Taxonomy" id="2364126"/>
    <lineage>
        <taxon>Eukaryota</taxon>
        <taxon>Sar</taxon>
        <taxon>Alveolata</taxon>
        <taxon>Dinophyceae</taxon>
        <taxon>Prorocentrales</taxon>
        <taxon>Prorocentraceae</taxon>
        <taxon>Prorocentrum</taxon>
    </lineage>
</organism>
<name>A0ABN9PQ40_9DINO</name>
<evidence type="ECO:0000313" key="3">
    <source>
        <dbReference type="Proteomes" id="UP001189429"/>
    </source>
</evidence>
<feature type="coiled-coil region" evidence="1">
    <location>
        <begin position="16"/>
        <end position="50"/>
    </location>
</feature>
<protein>
    <submittedName>
        <fullName evidence="2">Uncharacterized protein</fullName>
    </submittedName>
</protein>